<dbReference type="OrthoDB" id="16911at2759"/>
<keyword evidence="1 4" id="KW-0547">Nucleotide-binding</keyword>
<dbReference type="InterPro" id="IPR014001">
    <property type="entry name" value="Helicase_ATP-bd"/>
</dbReference>
<evidence type="ECO:0000259" key="3">
    <source>
        <dbReference type="PROSITE" id="PS51194"/>
    </source>
</evidence>
<dbReference type="GO" id="GO:0005524">
    <property type="term" value="F:ATP binding"/>
    <property type="evidence" value="ECO:0007669"/>
    <property type="project" value="InterPro"/>
</dbReference>
<evidence type="ECO:0000313" key="5">
    <source>
        <dbReference type="Proteomes" id="UP000238350"/>
    </source>
</evidence>
<dbReference type="AlphaFoldDB" id="A0A2T0FJ01"/>
<dbReference type="GeneID" id="36516287"/>
<dbReference type="EMBL" id="NDIQ01000021">
    <property type="protein sequence ID" value="PRT54919.1"/>
    <property type="molecule type" value="Genomic_DNA"/>
</dbReference>
<comment type="caution">
    <text evidence="4">The sequence shown here is derived from an EMBL/GenBank/DDBJ whole genome shotgun (WGS) entry which is preliminary data.</text>
</comment>
<feature type="domain" description="Helicase C-terminal" evidence="3">
    <location>
        <begin position="246"/>
        <end position="414"/>
    </location>
</feature>
<dbReference type="SMART" id="SM00490">
    <property type="entry name" value="HELICc"/>
    <property type="match status" value="1"/>
</dbReference>
<evidence type="ECO:0000256" key="1">
    <source>
        <dbReference type="ARBA" id="ARBA00022806"/>
    </source>
</evidence>
<dbReference type="RefSeq" id="XP_024664864.1">
    <property type="nucleotide sequence ID" value="XM_024809096.1"/>
</dbReference>
<dbReference type="PROSITE" id="PS51194">
    <property type="entry name" value="HELICASE_CTER"/>
    <property type="match status" value="1"/>
</dbReference>
<proteinExistence type="predicted"/>
<dbReference type="GO" id="GO:0061749">
    <property type="term" value="F:forked DNA-dependent helicase activity"/>
    <property type="evidence" value="ECO:0007669"/>
    <property type="project" value="TreeGrafter"/>
</dbReference>
<dbReference type="InterPro" id="IPR001650">
    <property type="entry name" value="Helicase_C-like"/>
</dbReference>
<evidence type="ECO:0000313" key="4">
    <source>
        <dbReference type="EMBL" id="PRT54919.1"/>
    </source>
</evidence>
<dbReference type="GO" id="GO:0000403">
    <property type="term" value="F:Y-form DNA binding"/>
    <property type="evidence" value="ECO:0007669"/>
    <property type="project" value="TreeGrafter"/>
</dbReference>
<protein>
    <submittedName>
        <fullName evidence="4">Mitochondrial ATP-dependent helicase irc3</fullName>
    </submittedName>
</protein>
<feature type="domain" description="Helicase ATP-binding" evidence="2">
    <location>
        <begin position="38"/>
        <end position="202"/>
    </location>
</feature>
<dbReference type="PROSITE" id="PS51192">
    <property type="entry name" value="HELICASE_ATP_BIND_1"/>
    <property type="match status" value="1"/>
</dbReference>
<gene>
    <name evidence="4" type="ORF">B9G98_02539</name>
</gene>
<dbReference type="Gene3D" id="3.40.50.300">
    <property type="entry name" value="P-loop containing nucleotide triphosphate hydrolases"/>
    <property type="match status" value="2"/>
</dbReference>
<organism evidence="4 5">
    <name type="scientific">Wickerhamiella sorbophila</name>
    <dbReference type="NCBI Taxonomy" id="45607"/>
    <lineage>
        <taxon>Eukaryota</taxon>
        <taxon>Fungi</taxon>
        <taxon>Dikarya</taxon>
        <taxon>Ascomycota</taxon>
        <taxon>Saccharomycotina</taxon>
        <taxon>Dipodascomycetes</taxon>
        <taxon>Dipodascales</taxon>
        <taxon>Trichomonascaceae</taxon>
        <taxon>Wickerhamiella</taxon>
    </lineage>
</organism>
<sequence length="591" mass="66965">MLKSFFARPIGRALRRGVRNLGGIELRPYQQECIDTVLDRLNFQRRAAISLPTGSGKTVVFSKLVSLVDPLPEQGPKTLILTNRRELCYQTAHTLQAMYPNMKVALEIGTKRFEDQRSAEVCVASVASISRDNRLEQFTPSDFKMIIIDEAHHTAAATYKKVLDYFGVNKPDCNIYLVGFSATFFRHDARPLDGYFDDVFYHRQVQSMIESGHLCRAQVTNVKAFGGGLLGAEKIRGENHVLKSDEGIELVVSLWKEHSNYKSTVIFTMDIDQADRLVARFREDGVDCRGVHGNMRSAERDLVISDFKQQKFPIIVNCGILTEGTDIPCIDQIILARPIASIGLAMQMIGRGLRVFPGKDHCHVIQFIELTNYSGPTDLSPILAGKEPRTVGSDAEIGENTLPPGETAAIKDIELEHHVDYSINDIFTAKYKPKSPRESPLSWIFHQKRWYLFGPPSQPYHFRVVQKKSRQTDEPVWTCQQGYKIPIKGKQFKVWKYLDKFETKELKSAIQATEQLAENSWGRDALVYLSKHALWRGLPPTPKQLQLLQRDKSFQVIQELCPKLNRGTATTLINFKILNYNLNPGLIRAAT</sequence>
<keyword evidence="1 4" id="KW-0347">Helicase</keyword>
<dbReference type="GO" id="GO:0016787">
    <property type="term" value="F:hydrolase activity"/>
    <property type="evidence" value="ECO:0007669"/>
    <property type="project" value="InterPro"/>
</dbReference>
<dbReference type="GO" id="GO:0036121">
    <property type="term" value="F:double-stranded DNA helicase activity"/>
    <property type="evidence" value="ECO:0007669"/>
    <property type="project" value="TreeGrafter"/>
</dbReference>
<dbReference type="InterPro" id="IPR050742">
    <property type="entry name" value="Helicase_Restrict-Modif_Enz"/>
</dbReference>
<dbReference type="PANTHER" id="PTHR47396">
    <property type="entry name" value="TYPE I RESTRICTION ENZYME ECOKI R PROTEIN"/>
    <property type="match status" value="1"/>
</dbReference>
<dbReference type="GO" id="GO:0032042">
    <property type="term" value="P:mitochondrial DNA metabolic process"/>
    <property type="evidence" value="ECO:0007669"/>
    <property type="project" value="TreeGrafter"/>
</dbReference>
<reference evidence="4 5" key="1">
    <citation type="submission" date="2017-04" db="EMBL/GenBank/DDBJ databases">
        <title>Genome sequencing of [Candida] sorbophila.</title>
        <authorList>
            <person name="Ahn J.O."/>
        </authorList>
    </citation>
    <scope>NUCLEOTIDE SEQUENCE [LARGE SCALE GENOMIC DNA]</scope>
    <source>
        <strain evidence="4 5">DS02</strain>
    </source>
</reference>
<dbReference type="Proteomes" id="UP000238350">
    <property type="component" value="Unassembled WGS sequence"/>
</dbReference>
<dbReference type="InterPro" id="IPR027417">
    <property type="entry name" value="P-loop_NTPase"/>
</dbReference>
<dbReference type="GO" id="GO:0005759">
    <property type="term" value="C:mitochondrial matrix"/>
    <property type="evidence" value="ECO:0007669"/>
    <property type="project" value="TreeGrafter"/>
</dbReference>
<dbReference type="SMART" id="SM00487">
    <property type="entry name" value="DEXDc"/>
    <property type="match status" value="1"/>
</dbReference>
<name>A0A2T0FJ01_9ASCO</name>
<accession>A0A2T0FJ01</accession>
<dbReference type="Pfam" id="PF04851">
    <property type="entry name" value="ResIII"/>
    <property type="match status" value="1"/>
</dbReference>
<dbReference type="InterPro" id="IPR006935">
    <property type="entry name" value="Helicase/UvrB_N"/>
</dbReference>
<keyword evidence="5" id="KW-1185">Reference proteome</keyword>
<keyword evidence="1 4" id="KW-0378">Hydrolase</keyword>
<dbReference type="Pfam" id="PF00271">
    <property type="entry name" value="Helicase_C"/>
    <property type="match status" value="1"/>
</dbReference>
<evidence type="ECO:0000259" key="2">
    <source>
        <dbReference type="PROSITE" id="PS51192"/>
    </source>
</evidence>
<dbReference type="GO" id="GO:0070125">
    <property type="term" value="P:mitochondrial translational elongation"/>
    <property type="evidence" value="ECO:0007669"/>
    <property type="project" value="TreeGrafter"/>
</dbReference>
<dbReference type="STRING" id="45607.A0A2T0FJ01"/>
<dbReference type="SUPFAM" id="SSF52540">
    <property type="entry name" value="P-loop containing nucleoside triphosphate hydrolases"/>
    <property type="match status" value="1"/>
</dbReference>
<dbReference type="PANTHER" id="PTHR47396:SF1">
    <property type="entry name" value="ATP-DEPENDENT HELICASE IRC3-RELATED"/>
    <property type="match status" value="1"/>
</dbReference>
<keyword evidence="1 4" id="KW-0067">ATP-binding</keyword>